<protein>
    <submittedName>
        <fullName evidence="2">Uncharacterized protein</fullName>
    </submittedName>
</protein>
<comment type="caution">
    <text evidence="2">The sequence shown here is derived from an EMBL/GenBank/DDBJ whole genome shotgun (WGS) entry which is preliminary data.</text>
</comment>
<feature type="region of interest" description="Disordered" evidence="1">
    <location>
        <begin position="54"/>
        <end position="74"/>
    </location>
</feature>
<sequence length="157" mass="17819">MYHIVEKHHLGVGDVVQVWSVRANPEENRDNDDNYDSDEFHLVFVLVKRRDHIPEEDGRKESTSTNGGSSSTTPNELQLSVELVKIVNFVSVWPIDNEKYIFVFVAGSRKRIISDEVYGKHSRLEQCGSNSKPSAGRLLPSIESSHSLITSLQRQQK</sequence>
<accession>A0A5N5F3R2</accession>
<feature type="compositionally biased region" description="Low complexity" evidence="1">
    <location>
        <begin position="63"/>
        <end position="73"/>
    </location>
</feature>
<dbReference type="Proteomes" id="UP000327157">
    <property type="component" value="Chromosome 1"/>
</dbReference>
<dbReference type="AlphaFoldDB" id="A0A5N5F3R2"/>
<keyword evidence="3" id="KW-1185">Reference proteome</keyword>
<evidence type="ECO:0000313" key="2">
    <source>
        <dbReference type="EMBL" id="KAB2597605.1"/>
    </source>
</evidence>
<gene>
    <name evidence="2" type="ORF">D8674_000525</name>
</gene>
<organism evidence="2 3">
    <name type="scientific">Pyrus ussuriensis x Pyrus communis</name>
    <dbReference type="NCBI Taxonomy" id="2448454"/>
    <lineage>
        <taxon>Eukaryota</taxon>
        <taxon>Viridiplantae</taxon>
        <taxon>Streptophyta</taxon>
        <taxon>Embryophyta</taxon>
        <taxon>Tracheophyta</taxon>
        <taxon>Spermatophyta</taxon>
        <taxon>Magnoliopsida</taxon>
        <taxon>eudicotyledons</taxon>
        <taxon>Gunneridae</taxon>
        <taxon>Pentapetalae</taxon>
        <taxon>rosids</taxon>
        <taxon>fabids</taxon>
        <taxon>Rosales</taxon>
        <taxon>Rosaceae</taxon>
        <taxon>Amygdaloideae</taxon>
        <taxon>Maleae</taxon>
        <taxon>Pyrus</taxon>
    </lineage>
</organism>
<evidence type="ECO:0000256" key="1">
    <source>
        <dbReference type="SAM" id="MobiDB-lite"/>
    </source>
</evidence>
<reference evidence="2 3" key="3">
    <citation type="submission" date="2019-11" db="EMBL/GenBank/DDBJ databases">
        <title>A de novo genome assembly of a pear dwarfing rootstock.</title>
        <authorList>
            <person name="Wang F."/>
            <person name="Wang J."/>
            <person name="Li S."/>
            <person name="Zhang Y."/>
            <person name="Fang M."/>
            <person name="Ma L."/>
            <person name="Zhao Y."/>
            <person name="Jiang S."/>
        </authorList>
    </citation>
    <scope>NUCLEOTIDE SEQUENCE [LARGE SCALE GENOMIC DNA]</scope>
    <source>
        <strain evidence="2">S2</strain>
        <tissue evidence="2">Leaf</tissue>
    </source>
</reference>
<proteinExistence type="predicted"/>
<dbReference type="EMBL" id="SMOL01000768">
    <property type="protein sequence ID" value="KAB2597605.1"/>
    <property type="molecule type" value="Genomic_DNA"/>
</dbReference>
<reference evidence="2 3" key="1">
    <citation type="submission" date="2019-09" db="EMBL/GenBank/DDBJ databases">
        <authorList>
            <person name="Ou C."/>
        </authorList>
    </citation>
    <scope>NUCLEOTIDE SEQUENCE [LARGE SCALE GENOMIC DNA]</scope>
    <source>
        <strain evidence="2">S2</strain>
        <tissue evidence="2">Leaf</tissue>
    </source>
</reference>
<evidence type="ECO:0000313" key="3">
    <source>
        <dbReference type="Proteomes" id="UP000327157"/>
    </source>
</evidence>
<reference evidence="3" key="2">
    <citation type="submission" date="2019-10" db="EMBL/GenBank/DDBJ databases">
        <title>A de novo genome assembly of a pear dwarfing rootstock.</title>
        <authorList>
            <person name="Wang F."/>
            <person name="Wang J."/>
            <person name="Li S."/>
            <person name="Zhang Y."/>
            <person name="Fang M."/>
            <person name="Ma L."/>
            <person name="Zhao Y."/>
            <person name="Jiang S."/>
        </authorList>
    </citation>
    <scope>NUCLEOTIDE SEQUENCE [LARGE SCALE GENOMIC DNA]</scope>
</reference>
<name>A0A5N5F3R2_9ROSA</name>